<evidence type="ECO:0000256" key="17">
    <source>
        <dbReference type="SAM" id="MobiDB-lite"/>
    </source>
</evidence>
<organism evidence="19 20">
    <name type="scientific">Balaenoptera acutorostrata</name>
    <name type="common">Common minke whale</name>
    <name type="synonym">Balaena rostrata</name>
    <dbReference type="NCBI Taxonomy" id="9767"/>
    <lineage>
        <taxon>Eukaryota</taxon>
        <taxon>Metazoa</taxon>
        <taxon>Chordata</taxon>
        <taxon>Craniata</taxon>
        <taxon>Vertebrata</taxon>
        <taxon>Euteleostomi</taxon>
        <taxon>Mammalia</taxon>
        <taxon>Eutheria</taxon>
        <taxon>Laurasiatheria</taxon>
        <taxon>Artiodactyla</taxon>
        <taxon>Whippomorpha</taxon>
        <taxon>Cetacea</taxon>
        <taxon>Mysticeti</taxon>
        <taxon>Balaenopteridae</taxon>
        <taxon>Balaenoptera</taxon>
    </lineage>
</organism>
<evidence type="ECO:0000256" key="9">
    <source>
        <dbReference type="ARBA" id="ARBA00022840"/>
    </source>
</evidence>
<comment type="catalytic activity">
    <reaction evidence="14">
        <text>3-O-[beta-D-GalNAc-(1-&gt;3)-beta-D-GlcNAc-(1-&gt;4)-alpha-D-Man]-L-Thr-[protein] + ATP = 3-O-[beta-D-GalNAc-(1-&gt;3)-beta-D-GlcNAc-(1-&gt;4)-(O-6-P-alpha-D-Man)]-Thr-[protein] + ADP + H(+)</text>
        <dbReference type="Rhea" id="RHEA:52616"/>
        <dbReference type="Rhea" id="RHEA-COMP:13308"/>
        <dbReference type="Rhea" id="RHEA-COMP:13309"/>
        <dbReference type="ChEBI" id="CHEBI:15378"/>
        <dbReference type="ChEBI" id="CHEBI:30616"/>
        <dbReference type="ChEBI" id="CHEBI:136709"/>
        <dbReference type="ChEBI" id="CHEBI:136710"/>
        <dbReference type="ChEBI" id="CHEBI:456216"/>
        <dbReference type="EC" id="2.7.1.183"/>
    </reaction>
</comment>
<dbReference type="GeneID" id="103009793"/>
<evidence type="ECO:0000256" key="13">
    <source>
        <dbReference type="ARBA" id="ARBA00025665"/>
    </source>
</evidence>
<dbReference type="RefSeq" id="XP_057393110.1">
    <property type="nucleotide sequence ID" value="XM_057537127.1"/>
</dbReference>
<evidence type="ECO:0000256" key="11">
    <source>
        <dbReference type="ARBA" id="ARBA00022989"/>
    </source>
</evidence>
<dbReference type="PANTHER" id="PTHR22618">
    <property type="entry name" value="PROTEIN O-MANNOSE KINASE"/>
    <property type="match status" value="1"/>
</dbReference>
<sequence>MSTGVLEDARRERWRERCGPGISMRKRRQLQRRQRQSQTQDSPLLAAVTGSNDPGRSWRRALELTEASAMETRPQEGRKGPPPRDVPPVVGLLLSMALMNALLYLCLDRLFISPRRSTEDPTRCPHGHFRMGPMSNCSPWLSCEQLRTEVRQMKRVGEGAVKRVFLSEWKERKVALSRLTRLEVRDDFLHGLRMLKSLQSEHVVTLLGYCEDDNSILTEYHPLGPLSSLEATLNLSKYRSTNTWQHRLQLALGYVAIIDFLHRSPLGTLVMCDSSDLPKTLSQYLLTANFSIVLNDLDALPLVNRSTGALVKCGHRELRGDFVAPEQLWPYGEDVPFHDDLMPAYDEKIDIWKIPDVSSFLLGHVEGSDMVRFHLFDIHKACKSQTPAERPTAQDVLDTYQKVLNLLRDTTTPQTREML</sequence>
<dbReference type="Gene3D" id="1.10.510.10">
    <property type="entry name" value="Transferase(Phosphotransferase) domain 1"/>
    <property type="match status" value="1"/>
</dbReference>
<evidence type="ECO:0000313" key="20">
    <source>
        <dbReference type="RefSeq" id="XP_057393110.1"/>
    </source>
</evidence>
<evidence type="ECO:0000256" key="16">
    <source>
        <dbReference type="ARBA" id="ARBA00030430"/>
    </source>
</evidence>
<evidence type="ECO:0000256" key="12">
    <source>
        <dbReference type="ARBA" id="ARBA00023136"/>
    </source>
</evidence>
<dbReference type="InterPro" id="IPR001245">
    <property type="entry name" value="Ser-Thr/Tyr_kinase_cat_dom"/>
</dbReference>
<keyword evidence="8" id="KW-0256">Endoplasmic reticulum</keyword>
<keyword evidence="4" id="KW-0808">Transferase</keyword>
<keyword evidence="9" id="KW-0067">ATP-binding</keyword>
<keyword evidence="11" id="KW-1133">Transmembrane helix</keyword>
<keyword evidence="10" id="KW-0735">Signal-anchor</keyword>
<feature type="region of interest" description="Disordered" evidence="17">
    <location>
        <begin position="1"/>
        <end position="57"/>
    </location>
</feature>
<keyword evidence="7 20" id="KW-0418">Kinase</keyword>
<feature type="domain" description="Protein kinase" evidence="18">
    <location>
        <begin position="150"/>
        <end position="419"/>
    </location>
</feature>
<keyword evidence="12" id="KW-0472">Membrane</keyword>
<keyword evidence="6" id="KW-0547">Nucleotide-binding</keyword>
<evidence type="ECO:0000256" key="14">
    <source>
        <dbReference type="ARBA" id="ARBA00029343"/>
    </source>
</evidence>
<evidence type="ECO:0000256" key="7">
    <source>
        <dbReference type="ARBA" id="ARBA00022777"/>
    </source>
</evidence>
<dbReference type="GO" id="GO:0016301">
    <property type="term" value="F:kinase activity"/>
    <property type="evidence" value="ECO:0007669"/>
    <property type="project" value="UniProtKB-KW"/>
</dbReference>
<evidence type="ECO:0000256" key="6">
    <source>
        <dbReference type="ARBA" id="ARBA00022741"/>
    </source>
</evidence>
<dbReference type="SUPFAM" id="SSF56112">
    <property type="entry name" value="Protein kinase-like (PK-like)"/>
    <property type="match status" value="1"/>
</dbReference>
<dbReference type="InterPro" id="IPR000719">
    <property type="entry name" value="Prot_kinase_dom"/>
</dbReference>
<reference evidence="20" key="1">
    <citation type="submission" date="2025-08" db="UniProtKB">
        <authorList>
            <consortium name="RefSeq"/>
        </authorList>
    </citation>
    <scope>IDENTIFICATION</scope>
</reference>
<gene>
    <name evidence="20" type="primary">POMK</name>
</gene>
<feature type="region of interest" description="Disordered" evidence="17">
    <location>
        <begin position="65"/>
        <end position="84"/>
    </location>
</feature>
<dbReference type="InterPro" id="IPR011009">
    <property type="entry name" value="Kinase-like_dom_sf"/>
</dbReference>
<evidence type="ECO:0000259" key="18">
    <source>
        <dbReference type="PROSITE" id="PS50011"/>
    </source>
</evidence>
<feature type="compositionally biased region" description="Basic and acidic residues" evidence="17">
    <location>
        <begin position="7"/>
        <end position="18"/>
    </location>
</feature>
<evidence type="ECO:0000256" key="8">
    <source>
        <dbReference type="ARBA" id="ARBA00022824"/>
    </source>
</evidence>
<dbReference type="Proteomes" id="UP001652580">
    <property type="component" value="Chromosome 21"/>
</dbReference>
<dbReference type="Pfam" id="PF07714">
    <property type="entry name" value="PK_Tyr_Ser-Thr"/>
    <property type="match status" value="1"/>
</dbReference>
<dbReference type="EC" id="2.7.1.183" evidence="2"/>
<evidence type="ECO:0000256" key="15">
    <source>
        <dbReference type="ARBA" id="ARBA00030304"/>
    </source>
</evidence>
<dbReference type="PROSITE" id="PS50011">
    <property type="entry name" value="PROTEIN_KINASE_DOM"/>
    <property type="match status" value="1"/>
</dbReference>
<dbReference type="SMART" id="SM00220">
    <property type="entry name" value="S_TKc"/>
    <property type="match status" value="1"/>
</dbReference>
<dbReference type="PANTHER" id="PTHR22618:SF2">
    <property type="entry name" value="PROTEIN O-MANNOSE KINASE"/>
    <property type="match status" value="1"/>
</dbReference>
<proteinExistence type="predicted"/>
<accession>A0ABM3STD6</accession>
<name>A0ABM3STD6_BALAC</name>
<comment type="function">
    <text evidence="13">Protein O-mannose kinase that specifically mediates phosphorylation at the 6-position of an O-mannose of the trisaccharide (N-acetylgalactosamine (GalNAc)-beta-1,3-N-acetylglucosamine (GlcNAc)-beta-1,4-mannose) to generate phosphorylated O-mannosyl trisaccharide (N-acetylgalactosamine-beta-1,3-N-acetylglucosamine-beta-1,4-(phosphate-6-)mannose). Phosphorylated O-mannosyl trisaccharide is a carbohydrate structure present in alpha-dystroglycan (DAG1), which is required for binding laminin G-like domain-containing extracellular proteins with high affinity. Only shows kinase activity when the GalNAc-beta-3-GlcNAc-beta-terminus is linked to the 4-position of O-mannose, suggesting that this disaccharide serves as the substrate recognition motif.</text>
</comment>
<evidence type="ECO:0000256" key="2">
    <source>
        <dbReference type="ARBA" id="ARBA00011932"/>
    </source>
</evidence>
<protein>
    <recommendedName>
        <fullName evidence="3">Protein O-mannose kinase</fullName>
        <ecNumber evidence="2">2.7.1.183</ecNumber>
    </recommendedName>
    <alternativeName>
        <fullName evidence="16">Protein kinase-like protein SgK196</fullName>
    </alternativeName>
    <alternativeName>
        <fullName evidence="15">Sugen kinase 196</fullName>
    </alternativeName>
</protein>
<evidence type="ECO:0000256" key="10">
    <source>
        <dbReference type="ARBA" id="ARBA00022968"/>
    </source>
</evidence>
<dbReference type="InterPro" id="IPR039318">
    <property type="entry name" value="POMK"/>
</dbReference>
<evidence type="ECO:0000256" key="5">
    <source>
        <dbReference type="ARBA" id="ARBA00022692"/>
    </source>
</evidence>
<feature type="compositionally biased region" description="Basic residues" evidence="17">
    <location>
        <begin position="24"/>
        <end position="35"/>
    </location>
</feature>
<evidence type="ECO:0000256" key="1">
    <source>
        <dbReference type="ARBA" id="ARBA00004648"/>
    </source>
</evidence>
<comment type="subcellular location">
    <subcellularLocation>
        <location evidence="1">Endoplasmic reticulum membrane</location>
        <topology evidence="1">Single-pass type II membrane protein</topology>
    </subcellularLocation>
</comment>
<evidence type="ECO:0000256" key="4">
    <source>
        <dbReference type="ARBA" id="ARBA00022679"/>
    </source>
</evidence>
<evidence type="ECO:0000313" key="19">
    <source>
        <dbReference type="Proteomes" id="UP001652580"/>
    </source>
</evidence>
<keyword evidence="5" id="KW-0812">Transmembrane</keyword>
<keyword evidence="19" id="KW-1185">Reference proteome</keyword>
<evidence type="ECO:0000256" key="3">
    <source>
        <dbReference type="ARBA" id="ARBA00015906"/>
    </source>
</evidence>